<organism evidence="1 2">
    <name type="scientific">Limimaricola litoreus</name>
    <dbReference type="NCBI Taxonomy" id="2955316"/>
    <lineage>
        <taxon>Bacteria</taxon>
        <taxon>Pseudomonadati</taxon>
        <taxon>Pseudomonadota</taxon>
        <taxon>Alphaproteobacteria</taxon>
        <taxon>Rhodobacterales</taxon>
        <taxon>Paracoccaceae</taxon>
        <taxon>Limimaricola</taxon>
    </lineage>
</organism>
<keyword evidence="2" id="KW-1185">Reference proteome</keyword>
<comment type="caution">
    <text evidence="1">The sequence shown here is derived from an EMBL/GenBank/DDBJ whole genome shotgun (WGS) entry which is preliminary data.</text>
</comment>
<reference evidence="1" key="1">
    <citation type="submission" date="2022-06" db="EMBL/GenBank/DDBJ databases">
        <title>Limimaricola sediminis sp. nov., isolated from an intertidal sediment.</title>
        <authorList>
            <person name="Shao X."/>
        </authorList>
    </citation>
    <scope>NUCLEOTIDE SEQUENCE</scope>
    <source>
        <strain evidence="1">ASW11-118</strain>
    </source>
</reference>
<evidence type="ECO:0000313" key="2">
    <source>
        <dbReference type="Proteomes" id="UP001139477"/>
    </source>
</evidence>
<dbReference type="AlphaFoldDB" id="A0A9X2FPD5"/>
<protein>
    <submittedName>
        <fullName evidence="1">Uncharacterized protein</fullName>
    </submittedName>
</protein>
<accession>A0A9X2FPD5</accession>
<dbReference type="RefSeq" id="WP_253330206.1">
    <property type="nucleotide sequence ID" value="NZ_JAMYXC010000053.1"/>
</dbReference>
<gene>
    <name evidence="1" type="ORF">NHG85_04440</name>
</gene>
<evidence type="ECO:0000313" key="1">
    <source>
        <dbReference type="EMBL" id="MCP1167780.1"/>
    </source>
</evidence>
<sequence length="121" mass="13478">MFYLRIPLINPLQQFVTTHSEALQNAALLLGGPPAARMTGRIIEDLNTTPVVTRRMRRELDKLHALLTLKHVHDQSRPEAAYFAAIDPEWSAVDEICLLSEQLGDLLAKFPIVAVRVPAVA</sequence>
<dbReference type="Proteomes" id="UP001139477">
    <property type="component" value="Unassembled WGS sequence"/>
</dbReference>
<dbReference type="EMBL" id="JAMYXC010000053">
    <property type="protein sequence ID" value="MCP1167780.1"/>
    <property type="molecule type" value="Genomic_DNA"/>
</dbReference>
<proteinExistence type="predicted"/>
<name>A0A9X2FPD5_9RHOB</name>